<evidence type="ECO:0000313" key="2">
    <source>
        <dbReference type="EMBL" id="TOZ04461.1"/>
    </source>
</evidence>
<dbReference type="Gene3D" id="1.10.10.2910">
    <property type="match status" value="1"/>
</dbReference>
<dbReference type="EMBL" id="QFDK01000005">
    <property type="protein sequence ID" value="TOZ04461.1"/>
    <property type="molecule type" value="Genomic_DNA"/>
</dbReference>
<dbReference type="Proteomes" id="UP000785759">
    <property type="component" value="Unassembled WGS sequence"/>
</dbReference>
<organism evidence="2 3">
    <name type="scientific">Levilactobacillus brevis</name>
    <name type="common">Lactobacillus brevis</name>
    <dbReference type="NCBI Taxonomy" id="1580"/>
    <lineage>
        <taxon>Bacteria</taxon>
        <taxon>Bacillati</taxon>
        <taxon>Bacillota</taxon>
        <taxon>Bacilli</taxon>
        <taxon>Lactobacillales</taxon>
        <taxon>Lactobacillaceae</taxon>
        <taxon>Levilactobacillus</taxon>
    </lineage>
</organism>
<dbReference type="InterPro" id="IPR052345">
    <property type="entry name" value="Rad_response_metalloprotease"/>
</dbReference>
<name>A0AAJ5FJ57_LEVBR</name>
<protein>
    <submittedName>
        <fullName evidence="2">ImmA/IrrE family metallo-endopeptidase</fullName>
    </submittedName>
</protein>
<evidence type="ECO:0000313" key="3">
    <source>
        <dbReference type="Proteomes" id="UP000785759"/>
    </source>
</evidence>
<dbReference type="PANTHER" id="PTHR43236:SF2">
    <property type="entry name" value="BLL0069 PROTEIN"/>
    <property type="match status" value="1"/>
</dbReference>
<dbReference type="PANTHER" id="PTHR43236">
    <property type="entry name" value="ANTITOXIN HIGA1"/>
    <property type="match status" value="1"/>
</dbReference>
<proteinExistence type="predicted"/>
<comment type="caution">
    <text evidence="2">The sequence shown here is derived from an EMBL/GenBank/DDBJ whole genome shotgun (WGS) entry which is preliminary data.</text>
</comment>
<accession>A0AAJ5FJ57</accession>
<dbReference type="AlphaFoldDB" id="A0AAJ5FJ57"/>
<sequence>MKLNDVFSTEFLNKLNALNPQADLNFNEEINGFIDVKKILEELNFDIIFDNQMIGSGRIDQNRIYIDSSEGEPRRRFSMAHELGHAVQNNRHANRNDDSSDYSAEDKKDEVFANTFAAQFLMPKKLVVEGVQTVIADKGFNAKCLQDGDVSTIIEEVAKKLKVSKIAMKYRIDNLGIFIPTSGE</sequence>
<dbReference type="RefSeq" id="WP_085762756.1">
    <property type="nucleotide sequence ID" value="NZ_CP019750.1"/>
</dbReference>
<gene>
    <name evidence="2" type="ORF">DIS17_05755</name>
</gene>
<feature type="domain" description="IrrE N-terminal-like" evidence="1">
    <location>
        <begin position="58"/>
        <end position="172"/>
    </location>
</feature>
<evidence type="ECO:0000259" key="1">
    <source>
        <dbReference type="Pfam" id="PF06114"/>
    </source>
</evidence>
<dbReference type="InterPro" id="IPR010359">
    <property type="entry name" value="IrrE_HExxH"/>
</dbReference>
<dbReference type="Pfam" id="PF06114">
    <property type="entry name" value="Peptidase_M78"/>
    <property type="match status" value="1"/>
</dbReference>
<reference evidence="2" key="1">
    <citation type="submission" date="2018-05" db="EMBL/GenBank/DDBJ databases">
        <title>Genome Comparison of Lactic Acid Bacteria Isolated from non-Wheat Sourdough.</title>
        <authorList>
            <person name="Rice T."/>
            <person name="Axel C."/>
            <person name="Lynch K.M."/>
            <person name="Benz C."/>
            <person name="Arendt E.K."/>
            <person name="Coffey A."/>
        </authorList>
    </citation>
    <scope>NUCLEOTIDE SEQUENCE</scope>
    <source>
        <strain evidence="2">TR055</strain>
    </source>
</reference>